<evidence type="ECO:0000313" key="4">
    <source>
        <dbReference type="Proteomes" id="UP000321479"/>
    </source>
</evidence>
<dbReference type="EMBL" id="CP042436">
    <property type="protein sequence ID" value="QEC63914.1"/>
    <property type="molecule type" value="Genomic_DNA"/>
</dbReference>
<feature type="region of interest" description="Disordered" evidence="1">
    <location>
        <begin position="24"/>
        <end position="43"/>
    </location>
</feature>
<gene>
    <name evidence="3" type="ORF">FRZ54_15465</name>
</gene>
<evidence type="ECO:0000313" key="3">
    <source>
        <dbReference type="EMBL" id="QEC63914.1"/>
    </source>
</evidence>
<dbReference type="PROSITE" id="PS51257">
    <property type="entry name" value="PROKAR_LIPOPROTEIN"/>
    <property type="match status" value="1"/>
</dbReference>
<evidence type="ECO:0000256" key="1">
    <source>
        <dbReference type="SAM" id="MobiDB-lite"/>
    </source>
</evidence>
<accession>A0A5B8UXX6</accession>
<organism evidence="3 4">
    <name type="scientific">Mucilaginibacter ginsenosidivorans</name>
    <dbReference type="NCBI Taxonomy" id="398053"/>
    <lineage>
        <taxon>Bacteria</taxon>
        <taxon>Pseudomonadati</taxon>
        <taxon>Bacteroidota</taxon>
        <taxon>Sphingobacteriia</taxon>
        <taxon>Sphingobacteriales</taxon>
        <taxon>Sphingobacteriaceae</taxon>
        <taxon>Mucilaginibacter</taxon>
    </lineage>
</organism>
<keyword evidence="2" id="KW-0732">Signal</keyword>
<feature type="chain" id="PRO_5022819683" description="Cytochrome C551" evidence="2">
    <location>
        <begin position="23"/>
        <end position="70"/>
    </location>
</feature>
<evidence type="ECO:0008006" key="5">
    <source>
        <dbReference type="Google" id="ProtNLM"/>
    </source>
</evidence>
<reference evidence="3 4" key="1">
    <citation type="journal article" date="2017" name="Curr. Microbiol.">
        <title>Mucilaginibacter ginsenosidivorans sp. nov., Isolated from Soil of Ginseng Field.</title>
        <authorList>
            <person name="Kim M.M."/>
            <person name="Siddiqi M.Z."/>
            <person name="Im W.T."/>
        </authorList>
    </citation>
    <scope>NUCLEOTIDE SEQUENCE [LARGE SCALE GENOMIC DNA]</scope>
    <source>
        <strain evidence="3 4">Gsoil 3017</strain>
    </source>
</reference>
<evidence type="ECO:0000256" key="2">
    <source>
        <dbReference type="SAM" id="SignalP"/>
    </source>
</evidence>
<dbReference type="RefSeq" id="WP_147032487.1">
    <property type="nucleotide sequence ID" value="NZ_CP042436.1"/>
</dbReference>
<dbReference type="KEGG" id="mgin:FRZ54_15465"/>
<protein>
    <recommendedName>
        <fullName evidence="5">Cytochrome C551</fullName>
    </recommendedName>
</protein>
<dbReference type="Proteomes" id="UP000321479">
    <property type="component" value="Chromosome"/>
</dbReference>
<name>A0A5B8UXX6_9SPHI</name>
<keyword evidence="4" id="KW-1185">Reference proteome</keyword>
<feature type="signal peptide" evidence="2">
    <location>
        <begin position="1"/>
        <end position="22"/>
    </location>
</feature>
<proteinExistence type="predicted"/>
<sequence>MKNLLKVSVAALAIALSAAGCSGCGEQGKNSPVSKIDTNKKSVDSPVTKIDTVKEAGIDSTKKDSVKKNN</sequence>
<dbReference type="AlphaFoldDB" id="A0A5B8UXX6"/>